<keyword evidence="4" id="KW-1185">Reference proteome</keyword>
<feature type="chain" id="PRO_5012979482" evidence="2">
    <location>
        <begin position="25"/>
        <end position="100"/>
    </location>
</feature>
<keyword evidence="2" id="KW-0732">Signal</keyword>
<reference evidence="3 4" key="1">
    <citation type="submission" date="2017-04" db="EMBL/GenBank/DDBJ databases">
        <title>Complete Genome Sequence of Streptomyces gilvosporeus F607, a Capable Producer of Natamycin.</title>
        <authorList>
            <person name="Zong G."/>
            <person name="Zhong C."/>
            <person name="Fu J."/>
            <person name="Qin R."/>
            <person name="Cao G."/>
        </authorList>
    </citation>
    <scope>NUCLEOTIDE SEQUENCE [LARGE SCALE GENOMIC DNA]</scope>
    <source>
        <strain evidence="3 4">F607</strain>
    </source>
</reference>
<dbReference type="Proteomes" id="UP000192726">
    <property type="component" value="Chromosome"/>
</dbReference>
<dbReference type="KEGG" id="sgv:B1H19_36355"/>
<protein>
    <submittedName>
        <fullName evidence="3">Uncharacterized protein</fullName>
    </submittedName>
</protein>
<accession>A0A1V0U129</accession>
<proteinExistence type="predicted"/>
<dbReference type="AlphaFoldDB" id="A0A1V0U129"/>
<feature type="region of interest" description="Disordered" evidence="1">
    <location>
        <begin position="25"/>
        <end position="49"/>
    </location>
</feature>
<dbReference type="RefSeq" id="WP_083109118.1">
    <property type="nucleotide sequence ID" value="NZ_CP020569.1"/>
</dbReference>
<sequence length="100" mass="10911">MLRRVSTVLTGALVAGVIATGAAAAVPNPEHGQRAHHSQSRHMRMDDGRRHIRMEERAGGGDRRYESRGDGGRHGYEREGLFLVGRVLHALFGPWGGIGF</sequence>
<feature type="signal peptide" evidence="2">
    <location>
        <begin position="1"/>
        <end position="24"/>
    </location>
</feature>
<evidence type="ECO:0000256" key="2">
    <source>
        <dbReference type="SAM" id="SignalP"/>
    </source>
</evidence>
<evidence type="ECO:0000256" key="1">
    <source>
        <dbReference type="SAM" id="MobiDB-lite"/>
    </source>
</evidence>
<name>A0A1V0U129_9ACTN</name>
<evidence type="ECO:0000313" key="4">
    <source>
        <dbReference type="Proteomes" id="UP000192726"/>
    </source>
</evidence>
<organism evidence="3 4">
    <name type="scientific">Streptomyces gilvosporeus</name>
    <dbReference type="NCBI Taxonomy" id="553510"/>
    <lineage>
        <taxon>Bacteria</taxon>
        <taxon>Bacillati</taxon>
        <taxon>Actinomycetota</taxon>
        <taxon>Actinomycetes</taxon>
        <taxon>Kitasatosporales</taxon>
        <taxon>Streptomycetaceae</taxon>
        <taxon>Streptomyces</taxon>
    </lineage>
</organism>
<evidence type="ECO:0000313" key="3">
    <source>
        <dbReference type="EMBL" id="ARF58929.1"/>
    </source>
</evidence>
<dbReference type="EMBL" id="CP020569">
    <property type="protein sequence ID" value="ARF58929.1"/>
    <property type="molecule type" value="Genomic_DNA"/>
</dbReference>
<gene>
    <name evidence="3" type="ORF">B1H19_36355</name>
</gene>